<dbReference type="EMBL" id="CP046147">
    <property type="protein sequence ID" value="WFG39756.1"/>
    <property type="molecule type" value="Genomic_DNA"/>
</dbReference>
<evidence type="ECO:0000313" key="6">
    <source>
        <dbReference type="Proteomes" id="UP001321249"/>
    </source>
</evidence>
<evidence type="ECO:0000313" key="5">
    <source>
        <dbReference type="Proteomes" id="UP001219901"/>
    </source>
</evidence>
<dbReference type="PANTHER" id="PTHR43674:SF2">
    <property type="entry name" value="BETA-UREIDOPROPIONASE"/>
    <property type="match status" value="1"/>
</dbReference>
<reference evidence="5 6" key="1">
    <citation type="submission" date="2019-11" db="EMBL/GenBank/DDBJ databases">
        <authorList>
            <person name="Cho J.-C."/>
        </authorList>
    </citation>
    <scope>NUCLEOTIDE SEQUENCE [LARGE SCALE GENOMIC DNA]</scope>
    <source>
        <strain evidence="4 5">JH1073</strain>
        <strain evidence="3 6">JH702</strain>
    </source>
</reference>
<evidence type="ECO:0000313" key="4">
    <source>
        <dbReference type="EMBL" id="WFG39756.1"/>
    </source>
</evidence>
<dbReference type="SUPFAM" id="SSF56317">
    <property type="entry name" value="Carbon-nitrogen hydrolase"/>
    <property type="match status" value="1"/>
</dbReference>
<organism evidence="4 5">
    <name type="scientific">Candidatus Lucifugimonas marina</name>
    <dbReference type="NCBI Taxonomy" id="3038979"/>
    <lineage>
        <taxon>Bacteria</taxon>
        <taxon>Bacillati</taxon>
        <taxon>Chloroflexota</taxon>
        <taxon>Dehalococcoidia</taxon>
        <taxon>SAR202 cluster</taxon>
        <taxon>Candidatus Lucifugimonadales</taxon>
        <taxon>Candidatus Lucifugimonadaceae</taxon>
        <taxon>Candidatus Lucifugimonas</taxon>
    </lineage>
</organism>
<sequence>MQDVKIAAIQMTSVVGDIEGNLDSIDRLLGDAVTKGADIACFPELSVCGYNTSERSGDPANGTRIPPTVEIPSETTNALEAIGKRHGIWFLVGLLERDSSGIVYNTQLVISANGIEGKYRKTHVPTTEIGTWRHGDDLPIFNHTKIRFGIEICYDTHFPEVSAALADKGAELIFMPHASGGPEPAPDKQARWERYVPARAYDNTVFAAICNQVGDNKAGHTFEGVTFVCDPLGKIMAQSNDGTVEDIVIAKLEASVPEDARHVPETFFRHFRRPEIYEAWGGK</sequence>
<dbReference type="GO" id="GO:0016811">
    <property type="term" value="F:hydrolase activity, acting on carbon-nitrogen (but not peptide) bonds, in linear amides"/>
    <property type="evidence" value="ECO:0007669"/>
    <property type="project" value="TreeGrafter"/>
</dbReference>
<reference evidence="5" key="3">
    <citation type="submission" date="2023-06" db="EMBL/GenBank/DDBJ databases">
        <title>Pangenomics reveal diversification of enzyme families and niche specialization in globally abundant SAR202 bacteria.</title>
        <authorList>
            <person name="Saw J.H.W."/>
        </authorList>
    </citation>
    <scope>NUCLEOTIDE SEQUENCE [LARGE SCALE GENOMIC DNA]</scope>
    <source>
        <strain evidence="5">JH1073</strain>
    </source>
</reference>
<dbReference type="PANTHER" id="PTHR43674">
    <property type="entry name" value="NITRILASE C965.09-RELATED"/>
    <property type="match status" value="1"/>
</dbReference>
<dbReference type="EMBL" id="WMBE01000001">
    <property type="protein sequence ID" value="MDG0865490.1"/>
    <property type="molecule type" value="Genomic_DNA"/>
</dbReference>
<dbReference type="InterPro" id="IPR003010">
    <property type="entry name" value="C-N_Hydrolase"/>
</dbReference>
<keyword evidence="1" id="KW-0378">Hydrolase</keyword>
<protein>
    <recommendedName>
        <fullName evidence="2">CN hydrolase domain-containing protein</fullName>
    </recommendedName>
</protein>
<accession>A0AAJ6CRZ3</accession>
<dbReference type="Proteomes" id="UP001219901">
    <property type="component" value="Chromosome"/>
</dbReference>
<dbReference type="Proteomes" id="UP001321249">
    <property type="component" value="Unassembled WGS sequence"/>
</dbReference>
<keyword evidence="5" id="KW-1185">Reference proteome</keyword>
<name>A0AAJ6CRZ3_9CHLR</name>
<proteinExistence type="predicted"/>
<dbReference type="InterPro" id="IPR036526">
    <property type="entry name" value="C-N_Hydrolase_sf"/>
</dbReference>
<dbReference type="InterPro" id="IPR050345">
    <property type="entry name" value="Aliph_Amidase/BUP"/>
</dbReference>
<evidence type="ECO:0000256" key="1">
    <source>
        <dbReference type="ARBA" id="ARBA00022801"/>
    </source>
</evidence>
<dbReference type="AlphaFoldDB" id="A0AAJ6CRZ3"/>
<dbReference type="Gene3D" id="3.60.110.10">
    <property type="entry name" value="Carbon-nitrogen hydrolase"/>
    <property type="match status" value="1"/>
</dbReference>
<reference evidence="4" key="2">
    <citation type="journal article" date="2023" name="Nat. Commun.">
        <title>Cultivation of marine bacteria of the SAR202 clade.</title>
        <authorList>
            <person name="Lim Y."/>
            <person name="Seo J.H."/>
            <person name="Giovannoni S.J."/>
            <person name="Kang I."/>
            <person name="Cho J.C."/>
        </authorList>
    </citation>
    <scope>NUCLEOTIDE SEQUENCE</scope>
    <source>
        <strain evidence="4">JH1073</strain>
    </source>
</reference>
<evidence type="ECO:0000313" key="3">
    <source>
        <dbReference type="EMBL" id="MDG0865490.1"/>
    </source>
</evidence>
<evidence type="ECO:0000259" key="2">
    <source>
        <dbReference type="Pfam" id="PF00795"/>
    </source>
</evidence>
<gene>
    <name evidence="3" type="ORF">GKO46_00180</name>
    <name evidence="4" type="ORF">GKO48_09040</name>
</gene>
<feature type="domain" description="CN hydrolase" evidence="2">
    <location>
        <begin position="5"/>
        <end position="254"/>
    </location>
</feature>
<dbReference type="Pfam" id="PF00795">
    <property type="entry name" value="CN_hydrolase"/>
    <property type="match status" value="1"/>
</dbReference>